<dbReference type="Proteomes" id="UP000314294">
    <property type="component" value="Unassembled WGS sequence"/>
</dbReference>
<evidence type="ECO:0000256" key="9">
    <source>
        <dbReference type="SAM" id="MobiDB-lite"/>
    </source>
</evidence>
<protein>
    <recommendedName>
        <fullName evidence="8">V-type proton ATPase subunit a</fullName>
    </recommendedName>
</protein>
<evidence type="ECO:0000256" key="5">
    <source>
        <dbReference type="ARBA" id="ARBA00022989"/>
    </source>
</evidence>
<feature type="region of interest" description="Disordered" evidence="9">
    <location>
        <begin position="152"/>
        <end position="200"/>
    </location>
</feature>
<dbReference type="EMBL" id="SRLO01014142">
    <property type="protein sequence ID" value="TNN24841.1"/>
    <property type="molecule type" value="Genomic_DNA"/>
</dbReference>
<name>A0A4Z2E7V5_9TELE</name>
<organism evidence="10 11">
    <name type="scientific">Liparis tanakae</name>
    <name type="common">Tanaka's snailfish</name>
    <dbReference type="NCBI Taxonomy" id="230148"/>
    <lineage>
        <taxon>Eukaryota</taxon>
        <taxon>Metazoa</taxon>
        <taxon>Chordata</taxon>
        <taxon>Craniata</taxon>
        <taxon>Vertebrata</taxon>
        <taxon>Euteleostomi</taxon>
        <taxon>Actinopterygii</taxon>
        <taxon>Neopterygii</taxon>
        <taxon>Teleostei</taxon>
        <taxon>Neoteleostei</taxon>
        <taxon>Acanthomorphata</taxon>
        <taxon>Eupercaria</taxon>
        <taxon>Perciformes</taxon>
        <taxon>Cottioidei</taxon>
        <taxon>Cottales</taxon>
        <taxon>Liparidae</taxon>
        <taxon>Liparis</taxon>
    </lineage>
</organism>
<comment type="caution">
    <text evidence="10">The sequence shown here is derived from an EMBL/GenBank/DDBJ whole genome shotgun (WGS) entry which is preliminary data.</text>
</comment>
<dbReference type="PANTHER" id="PTHR11629:SF68">
    <property type="entry name" value="V-TYPE PROTON ATPASE 116 KDA SUBUNIT A 1"/>
    <property type="match status" value="1"/>
</dbReference>
<proteinExistence type="inferred from homology"/>
<keyword evidence="5 8" id="KW-1133">Transmembrane helix</keyword>
<accession>A0A4Z2E7V5</accession>
<evidence type="ECO:0000256" key="3">
    <source>
        <dbReference type="ARBA" id="ARBA00022448"/>
    </source>
</evidence>
<keyword evidence="4 8" id="KW-0812">Transmembrane</keyword>
<dbReference type="GO" id="GO:0007035">
    <property type="term" value="P:vacuolar acidification"/>
    <property type="evidence" value="ECO:0007669"/>
    <property type="project" value="TreeGrafter"/>
</dbReference>
<sequence length="200" mass="22604">MLVHLKVTGGLKEKIWNIATNKLTFLNSFKMKMSVILGVIHMLFGISLGLFNHLYFKKPLNIYLGFIPEIIFMASLFGYLAIIIFYKWIWYDASISKDAPSLLISFINMFLFKYNDPTNQPLYRGQGTSNFGGIRVGNGPTEDQAEIIQHDQLSQQSDEEPEVTHGSLSLSLPPSPHTPVASFSRERKPMPRVSTSLNYG</sequence>
<dbReference type="InterPro" id="IPR002490">
    <property type="entry name" value="V-ATPase_116kDa_su"/>
</dbReference>
<evidence type="ECO:0000256" key="7">
    <source>
        <dbReference type="ARBA" id="ARBA00023136"/>
    </source>
</evidence>
<keyword evidence="8" id="KW-0375">Hydrogen ion transport</keyword>
<evidence type="ECO:0000256" key="2">
    <source>
        <dbReference type="ARBA" id="ARBA00009904"/>
    </source>
</evidence>
<feature type="transmembrane region" description="Helical" evidence="8">
    <location>
        <begin position="62"/>
        <end position="86"/>
    </location>
</feature>
<keyword evidence="7 8" id="KW-0472">Membrane</keyword>
<keyword evidence="11" id="KW-1185">Reference proteome</keyword>
<dbReference type="GO" id="GO:0005886">
    <property type="term" value="C:plasma membrane"/>
    <property type="evidence" value="ECO:0007669"/>
    <property type="project" value="TreeGrafter"/>
</dbReference>
<gene>
    <name evidence="10" type="primary">Atp6v0a1_0</name>
    <name evidence="10" type="ORF">EYF80_065033</name>
</gene>
<keyword evidence="6 8" id="KW-0406">Ion transport</keyword>
<evidence type="ECO:0000256" key="6">
    <source>
        <dbReference type="ARBA" id="ARBA00023065"/>
    </source>
</evidence>
<evidence type="ECO:0000256" key="4">
    <source>
        <dbReference type="ARBA" id="ARBA00022692"/>
    </source>
</evidence>
<comment type="function">
    <text evidence="8">Essential component of the vacuolar proton pump (V-ATPase), a multimeric enzyme that catalyzes the translocation of protons across the membranes. Required for assembly and activity of the V-ATPase.</text>
</comment>
<evidence type="ECO:0000313" key="11">
    <source>
        <dbReference type="Proteomes" id="UP000314294"/>
    </source>
</evidence>
<dbReference type="GO" id="GO:0051117">
    <property type="term" value="F:ATPase binding"/>
    <property type="evidence" value="ECO:0007669"/>
    <property type="project" value="TreeGrafter"/>
</dbReference>
<keyword evidence="3 8" id="KW-0813">Transport</keyword>
<comment type="similarity">
    <text evidence="2 8">Belongs to the V-ATPase 116 kDa subunit family.</text>
</comment>
<comment type="subcellular location">
    <subcellularLocation>
        <location evidence="1">Membrane</location>
        <topology evidence="1">Multi-pass membrane protein</topology>
    </subcellularLocation>
</comment>
<dbReference type="Pfam" id="PF01496">
    <property type="entry name" value="V_ATPase_I"/>
    <property type="match status" value="1"/>
</dbReference>
<dbReference type="GO" id="GO:0016471">
    <property type="term" value="C:vacuolar proton-transporting V-type ATPase complex"/>
    <property type="evidence" value="ECO:0007669"/>
    <property type="project" value="TreeGrafter"/>
</dbReference>
<dbReference type="AlphaFoldDB" id="A0A4Z2E7V5"/>
<dbReference type="GO" id="GO:0046961">
    <property type="term" value="F:proton-transporting ATPase activity, rotational mechanism"/>
    <property type="evidence" value="ECO:0007669"/>
    <property type="project" value="InterPro"/>
</dbReference>
<evidence type="ECO:0000313" key="10">
    <source>
        <dbReference type="EMBL" id="TNN24841.1"/>
    </source>
</evidence>
<reference evidence="10 11" key="1">
    <citation type="submission" date="2019-03" db="EMBL/GenBank/DDBJ databases">
        <title>First draft genome of Liparis tanakae, snailfish: a comprehensive survey of snailfish specific genes.</title>
        <authorList>
            <person name="Kim W."/>
            <person name="Song I."/>
            <person name="Jeong J.-H."/>
            <person name="Kim D."/>
            <person name="Kim S."/>
            <person name="Ryu S."/>
            <person name="Song J.Y."/>
            <person name="Lee S.K."/>
        </authorList>
    </citation>
    <scope>NUCLEOTIDE SEQUENCE [LARGE SCALE GENOMIC DNA]</scope>
    <source>
        <tissue evidence="10">Muscle</tissue>
    </source>
</reference>
<evidence type="ECO:0000256" key="1">
    <source>
        <dbReference type="ARBA" id="ARBA00004141"/>
    </source>
</evidence>
<comment type="caution">
    <text evidence="8">Lacks conserved residue(s) required for the propagation of feature annotation.</text>
</comment>
<evidence type="ECO:0000256" key="8">
    <source>
        <dbReference type="RuleBase" id="RU361189"/>
    </source>
</evidence>
<dbReference type="PANTHER" id="PTHR11629">
    <property type="entry name" value="VACUOLAR PROTON ATPASES"/>
    <property type="match status" value="1"/>
</dbReference>
<dbReference type="GO" id="GO:0033179">
    <property type="term" value="C:proton-transporting V-type ATPase, V0 domain"/>
    <property type="evidence" value="ECO:0007669"/>
    <property type="project" value="InterPro"/>
</dbReference>
<dbReference type="OrthoDB" id="8837588at2759"/>
<feature type="transmembrane region" description="Helical" evidence="8">
    <location>
        <begin position="35"/>
        <end position="56"/>
    </location>
</feature>